<dbReference type="InterPro" id="IPR050222">
    <property type="entry name" value="MATE_MdtK"/>
</dbReference>
<organism evidence="11 12">
    <name type="scientific">Marinobacter salarius</name>
    <dbReference type="NCBI Taxonomy" id="1420917"/>
    <lineage>
        <taxon>Bacteria</taxon>
        <taxon>Pseudomonadati</taxon>
        <taxon>Pseudomonadota</taxon>
        <taxon>Gammaproteobacteria</taxon>
        <taxon>Pseudomonadales</taxon>
        <taxon>Marinobacteraceae</taxon>
        <taxon>Marinobacter</taxon>
    </lineage>
</organism>
<keyword evidence="8 10" id="KW-0472">Membrane</keyword>
<name>A0A1W6KFC6_9GAMM</name>
<evidence type="ECO:0000313" key="12">
    <source>
        <dbReference type="Proteomes" id="UP000193100"/>
    </source>
</evidence>
<feature type="transmembrane region" description="Helical" evidence="10">
    <location>
        <begin position="229"/>
        <end position="254"/>
    </location>
</feature>
<evidence type="ECO:0000256" key="6">
    <source>
        <dbReference type="ARBA" id="ARBA00022989"/>
    </source>
</evidence>
<feature type="transmembrane region" description="Helical" evidence="10">
    <location>
        <begin position="130"/>
        <end position="150"/>
    </location>
</feature>
<dbReference type="GO" id="GO:0006811">
    <property type="term" value="P:monoatomic ion transport"/>
    <property type="evidence" value="ECO:0007669"/>
    <property type="project" value="UniProtKB-KW"/>
</dbReference>
<evidence type="ECO:0000256" key="1">
    <source>
        <dbReference type="ARBA" id="ARBA00004429"/>
    </source>
</evidence>
<dbReference type="GO" id="GO:0015297">
    <property type="term" value="F:antiporter activity"/>
    <property type="evidence" value="ECO:0007669"/>
    <property type="project" value="UniProtKB-KW"/>
</dbReference>
<evidence type="ECO:0000256" key="8">
    <source>
        <dbReference type="ARBA" id="ARBA00023136"/>
    </source>
</evidence>
<sequence>MTSGVENGVPSSAPDSFQFISPARAHDSMDETHQPLPEVRQPLVQRTLTEWRTLAVLGGPILIAQVAQMANGVIDTVMAGHASAEDLAAVGIGSSLWMPVFLFFMGLLGALQPIISGYNGARTTEKIMPATWQGLYIAAGGTVIMILLLTNVHPVLDALNLETNTARITQGYLDAFAWGIPAMLMIMALRGLTDGLGHTRVIMAFSVLGTLINLPLNYIFIYGKLGLPAMGGIGCGWATSISNGVAALALLIYLNRSAVYRRFHLLADWAKPDAAGIRYILRLGIPIGFTIFVEASMFSVIALFLAPLGPVIVAGHQIALNVVSLVFMLPLSIGMALTLRVSFLVGAKAPDTARLIARSSLILASAVALVFAVLLFVFAEGIAALYTGERDVQAVTVTLLLYAAFFQIADVIQVTCISALRGYKDTSIPMLIMLFSFWGVGLPLGWVLTFTDWLLPAMGAAGFWVGLTCGLASASILLGLRLFLYSPKPE</sequence>
<evidence type="ECO:0000313" key="11">
    <source>
        <dbReference type="EMBL" id="ARM86103.1"/>
    </source>
</evidence>
<dbReference type="PIRSF" id="PIRSF006603">
    <property type="entry name" value="DinF"/>
    <property type="match status" value="1"/>
</dbReference>
<reference evidence="11 12" key="1">
    <citation type="submission" date="2017-04" db="EMBL/GenBank/DDBJ databases">
        <title>Genome Sequence of Marinobacter salarius strain SMR5 Isolated from a culture of the Diatom Skeletonema marinoi.</title>
        <authorList>
            <person name="Topel M."/>
            <person name="Pinder M.I.M."/>
            <person name="Johansson O.N."/>
            <person name="Kourtchenko O."/>
            <person name="Godhe A."/>
            <person name="Clarke A.K."/>
        </authorList>
    </citation>
    <scope>NUCLEOTIDE SEQUENCE [LARGE SCALE GENOMIC DNA]</scope>
    <source>
        <strain evidence="11 12">SMR5</strain>
    </source>
</reference>
<feature type="transmembrane region" description="Helical" evidence="10">
    <location>
        <begin position="360"/>
        <end position="379"/>
    </location>
</feature>
<feature type="transmembrane region" description="Helical" evidence="10">
    <location>
        <begin position="461"/>
        <end position="484"/>
    </location>
</feature>
<feature type="transmembrane region" description="Helical" evidence="10">
    <location>
        <begin position="96"/>
        <end position="118"/>
    </location>
</feature>
<feature type="transmembrane region" description="Helical" evidence="10">
    <location>
        <begin position="318"/>
        <end position="339"/>
    </location>
</feature>
<proteinExistence type="predicted"/>
<dbReference type="Proteomes" id="UP000193100">
    <property type="component" value="Chromosome"/>
</dbReference>
<evidence type="ECO:0000256" key="5">
    <source>
        <dbReference type="ARBA" id="ARBA00022692"/>
    </source>
</evidence>
<dbReference type="GO" id="GO:0042910">
    <property type="term" value="F:xenobiotic transmembrane transporter activity"/>
    <property type="evidence" value="ECO:0007669"/>
    <property type="project" value="InterPro"/>
</dbReference>
<keyword evidence="7" id="KW-0406">Ion transport</keyword>
<dbReference type="NCBIfam" id="TIGR00797">
    <property type="entry name" value="matE"/>
    <property type="match status" value="1"/>
</dbReference>
<gene>
    <name evidence="11" type="primary">norM</name>
    <name evidence="11" type="ORF">MARSALSMR5_04083</name>
</gene>
<evidence type="ECO:0000256" key="7">
    <source>
        <dbReference type="ARBA" id="ARBA00023065"/>
    </source>
</evidence>
<dbReference type="GO" id="GO:0005886">
    <property type="term" value="C:plasma membrane"/>
    <property type="evidence" value="ECO:0007669"/>
    <property type="project" value="UniProtKB-SubCell"/>
</dbReference>
<feature type="transmembrane region" description="Helical" evidence="10">
    <location>
        <begin position="432"/>
        <end position="455"/>
    </location>
</feature>
<comment type="subcellular location">
    <subcellularLocation>
        <location evidence="1">Cell inner membrane</location>
        <topology evidence="1">Multi-pass membrane protein</topology>
    </subcellularLocation>
</comment>
<dbReference type="PANTHER" id="PTHR43298:SF2">
    <property type="entry name" value="FMN_FAD EXPORTER YEEO-RELATED"/>
    <property type="match status" value="1"/>
</dbReference>
<evidence type="ECO:0000256" key="9">
    <source>
        <dbReference type="ARBA" id="ARBA00031636"/>
    </source>
</evidence>
<keyword evidence="2" id="KW-0813">Transport</keyword>
<feature type="transmembrane region" description="Helical" evidence="10">
    <location>
        <begin position="170"/>
        <end position="189"/>
    </location>
</feature>
<keyword evidence="5 10" id="KW-0812">Transmembrane</keyword>
<dbReference type="AlphaFoldDB" id="A0A1W6KFC6"/>
<dbReference type="EMBL" id="CP020931">
    <property type="protein sequence ID" value="ARM86103.1"/>
    <property type="molecule type" value="Genomic_DNA"/>
</dbReference>
<accession>A0A1W6KFC6</accession>
<keyword evidence="3" id="KW-0050">Antiport</keyword>
<evidence type="ECO:0000256" key="2">
    <source>
        <dbReference type="ARBA" id="ARBA00022448"/>
    </source>
</evidence>
<dbReference type="InterPro" id="IPR002528">
    <property type="entry name" value="MATE_fam"/>
</dbReference>
<feature type="transmembrane region" description="Helical" evidence="10">
    <location>
        <begin position="201"/>
        <end position="223"/>
    </location>
</feature>
<dbReference type="InterPro" id="IPR048279">
    <property type="entry name" value="MdtK-like"/>
</dbReference>
<keyword evidence="6 10" id="KW-1133">Transmembrane helix</keyword>
<dbReference type="Pfam" id="PF01554">
    <property type="entry name" value="MatE"/>
    <property type="match status" value="2"/>
</dbReference>
<evidence type="ECO:0000256" key="3">
    <source>
        <dbReference type="ARBA" id="ARBA00022449"/>
    </source>
</evidence>
<dbReference type="CDD" id="cd13131">
    <property type="entry name" value="MATE_NorM_like"/>
    <property type="match status" value="1"/>
</dbReference>
<keyword evidence="4" id="KW-1003">Cell membrane</keyword>
<feature type="transmembrane region" description="Helical" evidence="10">
    <location>
        <begin position="399"/>
        <end position="420"/>
    </location>
</feature>
<feature type="transmembrane region" description="Helical" evidence="10">
    <location>
        <begin position="279"/>
        <end position="306"/>
    </location>
</feature>
<evidence type="ECO:0000256" key="10">
    <source>
        <dbReference type="SAM" id="Phobius"/>
    </source>
</evidence>
<evidence type="ECO:0000256" key="4">
    <source>
        <dbReference type="ARBA" id="ARBA00022475"/>
    </source>
</evidence>
<dbReference type="PANTHER" id="PTHR43298">
    <property type="entry name" value="MULTIDRUG RESISTANCE PROTEIN NORM-RELATED"/>
    <property type="match status" value="1"/>
</dbReference>
<protein>
    <recommendedName>
        <fullName evidence="9">Multidrug-efflux transporter</fullName>
    </recommendedName>
</protein>